<dbReference type="Proteomes" id="UP000000267">
    <property type="component" value="Unassembled WGS sequence"/>
</dbReference>
<name>A7TK48_VANPO</name>
<dbReference type="eggNOG" id="ENOG502S17D">
    <property type="taxonomic scope" value="Eukaryota"/>
</dbReference>
<dbReference type="GO" id="GO:0097745">
    <property type="term" value="P:mitochondrial tRNA 5'-end processing"/>
    <property type="evidence" value="ECO:0007669"/>
    <property type="project" value="EnsemblFungi"/>
</dbReference>
<dbReference type="RefSeq" id="XP_001645252.1">
    <property type="nucleotide sequence ID" value="XM_001645202.1"/>
</dbReference>
<gene>
    <name evidence="1" type="ORF">Kpol_1060p50</name>
</gene>
<keyword evidence="2" id="KW-1185">Reference proteome</keyword>
<dbReference type="GeneID" id="5545612"/>
<dbReference type="OMA" id="CDFFRLL"/>
<dbReference type="InParanoid" id="A7TK48"/>
<proteinExistence type="predicted"/>
<dbReference type="STRING" id="436907.A7TK48"/>
<dbReference type="PhylomeDB" id="A7TK48"/>
<dbReference type="FunCoup" id="A7TK48">
    <property type="interactions" value="45"/>
</dbReference>
<accession>A7TK48</accession>
<dbReference type="OrthoDB" id="4062049at2759"/>
<evidence type="ECO:0000313" key="2">
    <source>
        <dbReference type="Proteomes" id="UP000000267"/>
    </source>
</evidence>
<sequence>MIKSKVSSAGKKLYLNEASLIKNIYDHTSQIVKLDTKPISIEDLSKCEAIESDELALPLEYQVLSVYKKKLKGNNPIKEAVAQLRGIHSPVQKFRTIYRVFNKESMLYKCKYFRLTYFPTDHFLCLYRKSRPAINVMTSNPLIFNGNFPRKDDDNSVPLENAQSELTKKFRTILRRYPSIDPRDYAYIRTMARNSIRIQFIKTWCNLNGDKAVEEAIEYGLNKSKKTSASLESFKDEKKKYSFIDSDGQTLEGVAKDGYYQYQVFKFPDRKCKKEFEACVRESVSAVAKLSWSDILKCKGTDKNISWVERTNSSLNISALNKMLKGQELPTLLRK</sequence>
<reference evidence="1 2" key="1">
    <citation type="journal article" date="2007" name="Proc. Natl. Acad. Sci. U.S.A.">
        <title>Independent sorting-out of thousands of duplicated gene pairs in two yeast species descended from a whole-genome duplication.</title>
        <authorList>
            <person name="Scannell D.R."/>
            <person name="Frank A.C."/>
            <person name="Conant G.C."/>
            <person name="Byrne K.P."/>
            <person name="Woolfit M."/>
            <person name="Wolfe K.H."/>
        </authorList>
    </citation>
    <scope>NUCLEOTIDE SEQUENCE [LARGE SCALE GENOMIC DNA]</scope>
    <source>
        <strain evidence="2">ATCC 22028 / DSM 70294 / BCRC 21397 / CBS 2163 / NBRC 10782 / NRRL Y-8283 / UCD 57-17</strain>
    </source>
</reference>
<evidence type="ECO:0000313" key="1">
    <source>
        <dbReference type="EMBL" id="EDO17394.1"/>
    </source>
</evidence>
<organism evidence="2">
    <name type="scientific">Vanderwaltozyma polyspora (strain ATCC 22028 / DSM 70294 / BCRC 21397 / CBS 2163 / NBRC 10782 / NRRL Y-8283 / UCD 57-17)</name>
    <name type="common">Kluyveromyces polysporus</name>
    <dbReference type="NCBI Taxonomy" id="436907"/>
    <lineage>
        <taxon>Eukaryota</taxon>
        <taxon>Fungi</taxon>
        <taxon>Dikarya</taxon>
        <taxon>Ascomycota</taxon>
        <taxon>Saccharomycotina</taxon>
        <taxon>Saccharomycetes</taxon>
        <taxon>Saccharomycetales</taxon>
        <taxon>Saccharomycetaceae</taxon>
        <taxon>Vanderwaltozyma</taxon>
    </lineage>
</organism>
<protein>
    <submittedName>
        <fullName evidence="1">Uncharacterized protein</fullName>
    </submittedName>
</protein>
<dbReference type="HOGENOM" id="CLU_071646_0_0_1"/>
<dbReference type="KEGG" id="vpo:Kpol_1060p50"/>
<dbReference type="AlphaFoldDB" id="A7TK48"/>
<dbReference type="GO" id="GO:0099617">
    <property type="term" value="C:matrix side of mitochondrial inner membrane"/>
    <property type="evidence" value="ECO:0007669"/>
    <property type="project" value="EnsemblFungi"/>
</dbReference>
<dbReference type="EMBL" id="DS480405">
    <property type="protein sequence ID" value="EDO17394.1"/>
    <property type="molecule type" value="Genomic_DNA"/>
</dbReference>